<proteinExistence type="predicted"/>
<dbReference type="AlphaFoldDB" id="A0AAV5ERK6"/>
<evidence type="ECO:0000313" key="3">
    <source>
        <dbReference type="Proteomes" id="UP001054889"/>
    </source>
</evidence>
<evidence type="ECO:0000313" key="2">
    <source>
        <dbReference type="EMBL" id="GJN26054.1"/>
    </source>
</evidence>
<dbReference type="Proteomes" id="UP001054889">
    <property type="component" value="Unassembled WGS sequence"/>
</dbReference>
<feature type="chain" id="PRO_5043528812" evidence="1">
    <location>
        <begin position="27"/>
        <end position="55"/>
    </location>
</feature>
<evidence type="ECO:0000256" key="1">
    <source>
        <dbReference type="SAM" id="SignalP"/>
    </source>
</evidence>
<accession>A0AAV5ERK6</accession>
<reference evidence="2" key="1">
    <citation type="journal article" date="2018" name="DNA Res.">
        <title>Multiple hybrid de novo genome assembly of finger millet, an orphan allotetraploid crop.</title>
        <authorList>
            <person name="Hatakeyama M."/>
            <person name="Aluri S."/>
            <person name="Balachadran M.T."/>
            <person name="Sivarajan S.R."/>
            <person name="Patrignani A."/>
            <person name="Gruter S."/>
            <person name="Poveda L."/>
            <person name="Shimizu-Inatsugi R."/>
            <person name="Baeten J."/>
            <person name="Francoijs K.J."/>
            <person name="Nataraja K.N."/>
            <person name="Reddy Y.A.N."/>
            <person name="Phadnis S."/>
            <person name="Ravikumar R.L."/>
            <person name="Schlapbach R."/>
            <person name="Sreeman S.M."/>
            <person name="Shimizu K.K."/>
        </authorList>
    </citation>
    <scope>NUCLEOTIDE SEQUENCE</scope>
</reference>
<name>A0AAV5ERK6_ELECO</name>
<keyword evidence="3" id="KW-1185">Reference proteome</keyword>
<organism evidence="2 3">
    <name type="scientific">Eleusine coracana subsp. coracana</name>
    <dbReference type="NCBI Taxonomy" id="191504"/>
    <lineage>
        <taxon>Eukaryota</taxon>
        <taxon>Viridiplantae</taxon>
        <taxon>Streptophyta</taxon>
        <taxon>Embryophyta</taxon>
        <taxon>Tracheophyta</taxon>
        <taxon>Spermatophyta</taxon>
        <taxon>Magnoliopsida</taxon>
        <taxon>Liliopsida</taxon>
        <taxon>Poales</taxon>
        <taxon>Poaceae</taxon>
        <taxon>PACMAD clade</taxon>
        <taxon>Chloridoideae</taxon>
        <taxon>Cynodonteae</taxon>
        <taxon>Eleusininae</taxon>
        <taxon>Eleusine</taxon>
    </lineage>
</organism>
<protein>
    <submittedName>
        <fullName evidence="2">Uncharacterized protein</fullName>
    </submittedName>
</protein>
<sequence length="55" mass="5753">MRPLVGAVVSALFLQVMHLSLSVAGAERLHKATKLQENLIVYAFLTGGVSGTGSL</sequence>
<comment type="caution">
    <text evidence="2">The sequence shown here is derived from an EMBL/GenBank/DDBJ whole genome shotgun (WGS) entry which is preliminary data.</text>
</comment>
<reference evidence="2" key="2">
    <citation type="submission" date="2021-12" db="EMBL/GenBank/DDBJ databases">
        <title>Resequencing data analysis of finger millet.</title>
        <authorList>
            <person name="Hatakeyama M."/>
            <person name="Aluri S."/>
            <person name="Balachadran M.T."/>
            <person name="Sivarajan S.R."/>
            <person name="Poveda L."/>
            <person name="Shimizu-Inatsugi R."/>
            <person name="Schlapbach R."/>
            <person name="Sreeman S.M."/>
            <person name="Shimizu K.K."/>
        </authorList>
    </citation>
    <scope>NUCLEOTIDE SEQUENCE</scope>
</reference>
<dbReference type="EMBL" id="BQKI01000079">
    <property type="protein sequence ID" value="GJN26054.1"/>
    <property type="molecule type" value="Genomic_DNA"/>
</dbReference>
<feature type="signal peptide" evidence="1">
    <location>
        <begin position="1"/>
        <end position="26"/>
    </location>
</feature>
<gene>
    <name evidence="2" type="primary">gb13952</name>
    <name evidence="2" type="ORF">PR202_gb13952</name>
</gene>
<keyword evidence="1" id="KW-0732">Signal</keyword>